<name>K6Y2X6_9ALTE</name>
<protein>
    <recommendedName>
        <fullName evidence="5">Flagellar hook-associated protein 2</fullName>
        <shortName evidence="5">HAP2</shortName>
    </recommendedName>
    <alternativeName>
        <fullName evidence="5">Flagellar cap protein</fullName>
    </alternativeName>
</protein>
<evidence type="ECO:0000256" key="6">
    <source>
        <dbReference type="SAM" id="MobiDB-lite"/>
    </source>
</evidence>
<evidence type="ECO:0000313" key="9">
    <source>
        <dbReference type="EMBL" id="GAC27169.1"/>
    </source>
</evidence>
<comment type="function">
    <text evidence="5">Required for morphogenesis and for the elongation of the flagellar filament by facilitating polymerization of the flagellin monomers at the tip of growing filament. Forms a capping structure, which prevents flagellin subunits (transported through the central channel of the flagellum) from leaking out without polymerization at the distal end.</text>
</comment>
<comment type="subcellular location">
    <subcellularLocation>
        <location evidence="5">Secreted</location>
    </subcellularLocation>
    <subcellularLocation>
        <location evidence="5">Bacterial flagellum</location>
    </subcellularLocation>
</comment>
<keyword evidence="10" id="KW-1185">Reference proteome</keyword>
<dbReference type="GO" id="GO:0071973">
    <property type="term" value="P:bacterial-type flagellum-dependent cell motility"/>
    <property type="evidence" value="ECO:0007669"/>
    <property type="project" value="TreeGrafter"/>
</dbReference>
<dbReference type="GO" id="GO:0009421">
    <property type="term" value="C:bacterial-type flagellum filament cap"/>
    <property type="evidence" value="ECO:0007669"/>
    <property type="project" value="InterPro"/>
</dbReference>
<keyword evidence="9" id="KW-0282">Flagellum</keyword>
<reference evidence="10" key="1">
    <citation type="journal article" date="2014" name="Environ. Microbiol.">
        <title>Comparative genomics of the marine bacterial genus Glaciecola reveals the high degree of genomic diversity and genomic characteristic for cold adaptation.</title>
        <authorList>
            <person name="Qin Q.L."/>
            <person name="Xie B.B."/>
            <person name="Yu Y."/>
            <person name="Shu Y.L."/>
            <person name="Rong J.C."/>
            <person name="Zhang Y.J."/>
            <person name="Zhao D.L."/>
            <person name="Chen X.L."/>
            <person name="Zhang X.Y."/>
            <person name="Chen B."/>
            <person name="Zhou B.C."/>
            <person name="Zhang Y.Z."/>
        </authorList>
    </citation>
    <scope>NUCLEOTIDE SEQUENCE [LARGE SCALE GENOMIC DNA]</scope>
    <source>
        <strain evidence="10">ACAM 615</strain>
    </source>
</reference>
<evidence type="ECO:0000256" key="3">
    <source>
        <dbReference type="ARBA" id="ARBA00023054"/>
    </source>
</evidence>
<comment type="similarity">
    <text evidence="1 5">Belongs to the FliD family.</text>
</comment>
<organism evidence="9 10">
    <name type="scientific">Brumicola pallidula DSM 14239 = ACAM 615</name>
    <dbReference type="NCBI Taxonomy" id="1121922"/>
    <lineage>
        <taxon>Bacteria</taxon>
        <taxon>Pseudomonadati</taxon>
        <taxon>Pseudomonadota</taxon>
        <taxon>Gammaproteobacteria</taxon>
        <taxon>Alteromonadales</taxon>
        <taxon>Alteromonadaceae</taxon>
        <taxon>Brumicola</taxon>
    </lineage>
</organism>
<sequence>MGISSLGVGSGLDLEGLVTQLLAAERGPKSARLDARDERIESEISSLGQIKSKLSEFKDSVDELRKDQALTGREPTIRNPSEDTEPFTAKASNSALTGEYAITVERLASGSRIESAAAANGGFAASTDSVTGTAGSLTFKIGGTGDTFSINVTAGATLAELREQINNAQDNFGITANIINTGTADGGAKLIFSSKITGEGNDLSIVNDNDITDLNRIATTDSAETASYLVPTKTAQNSQAIIDGITVQSDSNEFKNTIQNVTFTAKAVSEKDANDEFQPSTLVIGFDEEGLDEKIKEFVESYNSLNDEIRSLTKYGESDLEDDGALAGDFTVRGIQAGLGSILSSSVSASALGGLFQIGIELTSEGKLEIGNSDFGLGTGASRLSDALENNFDEVSKLFTAEDGIANKLYDFIDQYTKSSGILAGRETAAKDQREQLLDDRAAFELRLVSFEQTLRGRYLNLDQTVARLQQSSSALLASLF</sequence>
<dbReference type="RefSeq" id="WP_006008494.1">
    <property type="nucleotide sequence ID" value="NZ_AUAV01000022.1"/>
</dbReference>
<evidence type="ECO:0000259" key="7">
    <source>
        <dbReference type="Pfam" id="PF02465"/>
    </source>
</evidence>
<proteinExistence type="inferred from homology"/>
<evidence type="ECO:0000256" key="2">
    <source>
        <dbReference type="ARBA" id="ARBA00011255"/>
    </source>
</evidence>
<keyword evidence="9" id="KW-0969">Cilium</keyword>
<comment type="subunit">
    <text evidence="2 5">Homopentamer.</text>
</comment>
<dbReference type="Pfam" id="PF07196">
    <property type="entry name" value="Flagellin_IN"/>
    <property type="match status" value="1"/>
</dbReference>
<keyword evidence="9" id="KW-0966">Cell projection</keyword>
<dbReference type="InterPro" id="IPR040026">
    <property type="entry name" value="FliD"/>
</dbReference>
<dbReference type="GO" id="GO:0007155">
    <property type="term" value="P:cell adhesion"/>
    <property type="evidence" value="ECO:0007669"/>
    <property type="project" value="InterPro"/>
</dbReference>
<dbReference type="Proteomes" id="UP000006251">
    <property type="component" value="Unassembled WGS sequence"/>
</dbReference>
<dbReference type="GO" id="GO:0009424">
    <property type="term" value="C:bacterial-type flagellum hook"/>
    <property type="evidence" value="ECO:0007669"/>
    <property type="project" value="UniProtKB-UniRule"/>
</dbReference>
<dbReference type="PANTHER" id="PTHR30288:SF0">
    <property type="entry name" value="FLAGELLAR HOOK-ASSOCIATED PROTEIN 2"/>
    <property type="match status" value="1"/>
</dbReference>
<dbReference type="EMBL" id="BAEQ01000007">
    <property type="protein sequence ID" value="GAC27169.1"/>
    <property type="molecule type" value="Genomic_DNA"/>
</dbReference>
<dbReference type="PANTHER" id="PTHR30288">
    <property type="entry name" value="FLAGELLAR CAP/ASSEMBLY PROTEIN FLID"/>
    <property type="match status" value="1"/>
</dbReference>
<dbReference type="AlphaFoldDB" id="K6Y2X6"/>
<dbReference type="InterPro" id="IPR003481">
    <property type="entry name" value="FliD_N"/>
</dbReference>
<evidence type="ECO:0000313" key="10">
    <source>
        <dbReference type="Proteomes" id="UP000006251"/>
    </source>
</evidence>
<keyword evidence="3" id="KW-0175">Coiled coil</keyword>
<dbReference type="Pfam" id="PF02465">
    <property type="entry name" value="FliD_N"/>
    <property type="match status" value="1"/>
</dbReference>
<feature type="domain" description="Flagellar hook-associated protein 2 C-terminal" evidence="8">
    <location>
        <begin position="235"/>
        <end position="471"/>
    </location>
</feature>
<evidence type="ECO:0000256" key="5">
    <source>
        <dbReference type="RuleBase" id="RU362066"/>
    </source>
</evidence>
<dbReference type="GO" id="GO:0005576">
    <property type="term" value="C:extracellular region"/>
    <property type="evidence" value="ECO:0007669"/>
    <property type="project" value="UniProtKB-SubCell"/>
</dbReference>
<feature type="region of interest" description="Disordered" evidence="6">
    <location>
        <begin position="67"/>
        <end position="88"/>
    </location>
</feature>
<dbReference type="InterPro" id="IPR010810">
    <property type="entry name" value="Flagellin_hook_IN_motif"/>
</dbReference>
<keyword evidence="4 5" id="KW-0975">Bacterial flagellum</keyword>
<gene>
    <name evidence="9" type="primary">fliD</name>
    <name evidence="9" type="ORF">GPAL_0288</name>
</gene>
<dbReference type="Pfam" id="PF07195">
    <property type="entry name" value="FliD_C"/>
    <property type="match status" value="1"/>
</dbReference>
<dbReference type="OrthoDB" id="9810816at2"/>
<evidence type="ECO:0000259" key="8">
    <source>
        <dbReference type="Pfam" id="PF07195"/>
    </source>
</evidence>
<evidence type="ECO:0000256" key="4">
    <source>
        <dbReference type="ARBA" id="ARBA00023143"/>
    </source>
</evidence>
<feature type="domain" description="Flagellar hook-associated protein 2 N-terminal" evidence="7">
    <location>
        <begin position="10"/>
        <end position="110"/>
    </location>
</feature>
<accession>K6Y2X6</accession>
<evidence type="ECO:0000256" key="1">
    <source>
        <dbReference type="ARBA" id="ARBA00009764"/>
    </source>
</evidence>
<dbReference type="InterPro" id="IPR010809">
    <property type="entry name" value="FliD_C"/>
</dbReference>
<comment type="caution">
    <text evidence="9">The sequence shown here is derived from an EMBL/GenBank/DDBJ whole genome shotgun (WGS) entry which is preliminary data.</text>
</comment>
<keyword evidence="5" id="KW-0964">Secreted</keyword>
<dbReference type="STRING" id="1121922.GCA_000428905_03432"/>